<dbReference type="Pfam" id="PF01765">
    <property type="entry name" value="RRF"/>
    <property type="match status" value="1"/>
</dbReference>
<dbReference type="Gene3D" id="3.30.1360.40">
    <property type="match status" value="1"/>
</dbReference>
<evidence type="ECO:0000259" key="6">
    <source>
        <dbReference type="Pfam" id="PF01765"/>
    </source>
</evidence>
<evidence type="ECO:0000313" key="7">
    <source>
        <dbReference type="EMBL" id="OGC39804.1"/>
    </source>
</evidence>
<comment type="similarity">
    <text evidence="2 5">Belongs to the RRF family.</text>
</comment>
<reference evidence="7 8" key="1">
    <citation type="journal article" date="2016" name="Nat. Commun.">
        <title>Thousands of microbial genomes shed light on interconnected biogeochemical processes in an aquifer system.</title>
        <authorList>
            <person name="Anantharaman K."/>
            <person name="Brown C.T."/>
            <person name="Hug L.A."/>
            <person name="Sharon I."/>
            <person name="Castelle C.J."/>
            <person name="Probst A.J."/>
            <person name="Thomas B.C."/>
            <person name="Singh A."/>
            <person name="Wilkins M.J."/>
            <person name="Karaoz U."/>
            <person name="Brodie E.L."/>
            <person name="Williams K.H."/>
            <person name="Hubbard S.S."/>
            <person name="Banfield J.F."/>
        </authorList>
    </citation>
    <scope>NUCLEOTIDE SEQUENCE [LARGE SCALE GENOMIC DNA]</scope>
</reference>
<comment type="caution">
    <text evidence="7">The sequence shown here is derived from an EMBL/GenBank/DDBJ whole genome shotgun (WGS) entry which is preliminary data.</text>
</comment>
<comment type="subcellular location">
    <subcellularLocation>
        <location evidence="1 5">Cytoplasm</location>
    </subcellularLocation>
</comment>
<dbReference type="FunFam" id="1.10.132.20:FF:000001">
    <property type="entry name" value="Ribosome-recycling factor"/>
    <property type="match status" value="1"/>
</dbReference>
<keyword evidence="4 5" id="KW-0648">Protein biosynthesis</keyword>
<dbReference type="InterPro" id="IPR023584">
    <property type="entry name" value="Ribosome_recyc_fac_dom"/>
</dbReference>
<evidence type="ECO:0000256" key="1">
    <source>
        <dbReference type="ARBA" id="ARBA00004496"/>
    </source>
</evidence>
<evidence type="ECO:0000256" key="4">
    <source>
        <dbReference type="ARBA" id="ARBA00022917"/>
    </source>
</evidence>
<dbReference type="EMBL" id="MEUJ01000005">
    <property type="protein sequence ID" value="OGC39804.1"/>
    <property type="molecule type" value="Genomic_DNA"/>
</dbReference>
<dbReference type="PANTHER" id="PTHR20982:SF3">
    <property type="entry name" value="MITOCHONDRIAL RIBOSOME RECYCLING FACTOR PSEUDO 1"/>
    <property type="match status" value="1"/>
</dbReference>
<evidence type="ECO:0000256" key="2">
    <source>
        <dbReference type="ARBA" id="ARBA00005912"/>
    </source>
</evidence>
<dbReference type="CDD" id="cd00520">
    <property type="entry name" value="RRF"/>
    <property type="match status" value="1"/>
</dbReference>
<dbReference type="InterPro" id="IPR036191">
    <property type="entry name" value="RRF_sf"/>
</dbReference>
<protein>
    <recommendedName>
        <fullName evidence="5">Ribosome-recycling factor</fullName>
        <shortName evidence="5">RRF</shortName>
    </recommendedName>
    <alternativeName>
        <fullName evidence="5">Ribosome-releasing factor</fullName>
    </alternativeName>
</protein>
<dbReference type="HAMAP" id="MF_00040">
    <property type="entry name" value="RRF"/>
    <property type="match status" value="1"/>
</dbReference>
<evidence type="ECO:0000256" key="5">
    <source>
        <dbReference type="HAMAP-Rule" id="MF_00040"/>
    </source>
</evidence>
<dbReference type="AlphaFoldDB" id="A0A1F4U4B4"/>
<comment type="function">
    <text evidence="5">Responsible for the release of ribosomes from messenger RNA at the termination of protein biosynthesis. May increase the efficiency of translation by recycling ribosomes from one round of translation to another.</text>
</comment>
<evidence type="ECO:0000256" key="3">
    <source>
        <dbReference type="ARBA" id="ARBA00022490"/>
    </source>
</evidence>
<feature type="domain" description="Ribosome recycling factor" evidence="6">
    <location>
        <begin position="19"/>
        <end position="178"/>
    </location>
</feature>
<dbReference type="InterPro" id="IPR002661">
    <property type="entry name" value="Ribosome_recyc_fac"/>
</dbReference>
<dbReference type="FunFam" id="3.30.1360.40:FF:000001">
    <property type="entry name" value="Ribosome-recycling factor"/>
    <property type="match status" value="1"/>
</dbReference>
<dbReference type="SUPFAM" id="SSF55194">
    <property type="entry name" value="Ribosome recycling factor, RRF"/>
    <property type="match status" value="1"/>
</dbReference>
<sequence length="180" mass="20085">MDEFQKSVEERMQKAVEALKKKFSGIRTGRASPALVEHLQVEYYGTVCPLQQLAGISIPEARTIAIQPYDKSAIKDIEKALQASNLGVTPKSEGGRIILNLPSLTEERRKELTKVIKSAAEEDRVSLRNIRRDAMDELKAKKLPEDAQKLQEEEIQKLVGKYTALIDAAAAAKEKEILEV</sequence>
<dbReference type="NCBIfam" id="TIGR00496">
    <property type="entry name" value="frr"/>
    <property type="match status" value="1"/>
</dbReference>
<keyword evidence="3 5" id="KW-0963">Cytoplasm</keyword>
<gene>
    <name evidence="5" type="primary">frr</name>
    <name evidence="7" type="ORF">A2438_04700</name>
</gene>
<organism evidence="7 8">
    <name type="scientific">candidate division WOR-1 bacterium RIFOXYC2_FULL_46_14</name>
    <dbReference type="NCBI Taxonomy" id="1802587"/>
    <lineage>
        <taxon>Bacteria</taxon>
        <taxon>Bacillati</taxon>
        <taxon>Saganbacteria</taxon>
    </lineage>
</organism>
<proteinExistence type="inferred from homology"/>
<dbReference type="GO" id="GO:0006415">
    <property type="term" value="P:translational termination"/>
    <property type="evidence" value="ECO:0007669"/>
    <property type="project" value="UniProtKB-UniRule"/>
</dbReference>
<dbReference type="Gene3D" id="1.10.132.20">
    <property type="entry name" value="Ribosome-recycling factor"/>
    <property type="match status" value="1"/>
</dbReference>
<dbReference type="Proteomes" id="UP000179242">
    <property type="component" value="Unassembled WGS sequence"/>
</dbReference>
<name>A0A1F4U4B4_UNCSA</name>
<dbReference type="GO" id="GO:0043023">
    <property type="term" value="F:ribosomal large subunit binding"/>
    <property type="evidence" value="ECO:0007669"/>
    <property type="project" value="TreeGrafter"/>
</dbReference>
<dbReference type="GO" id="GO:0005737">
    <property type="term" value="C:cytoplasm"/>
    <property type="evidence" value="ECO:0007669"/>
    <property type="project" value="UniProtKB-SubCell"/>
</dbReference>
<dbReference type="PANTHER" id="PTHR20982">
    <property type="entry name" value="RIBOSOME RECYCLING FACTOR"/>
    <property type="match status" value="1"/>
</dbReference>
<accession>A0A1F4U4B4</accession>
<evidence type="ECO:0000313" key="8">
    <source>
        <dbReference type="Proteomes" id="UP000179242"/>
    </source>
</evidence>